<sequence length="142" mass="14681">MAMPVQLNNILSDLKQLGDPLMVYLLPGSNQPITVTPHGESSSSTADNQQKSSDKQSSTEVTTSAAPPASSTYSQMSSSSAAPTSVSEETKPTSGNNDNSSSSSNGGIPDGQGNNFNTPSGAIRFPWNYSNGDNVVPITPQS</sequence>
<name>A0ACC1IZ66_9FUNG</name>
<gene>
    <name evidence="1" type="ORF">FBU59_006651</name>
</gene>
<keyword evidence="2" id="KW-1185">Reference proteome</keyword>
<comment type="caution">
    <text evidence="1">The sequence shown here is derived from an EMBL/GenBank/DDBJ whole genome shotgun (WGS) entry which is preliminary data.</text>
</comment>
<dbReference type="EMBL" id="JANBPW010005915">
    <property type="protein sequence ID" value="KAJ1931614.1"/>
    <property type="molecule type" value="Genomic_DNA"/>
</dbReference>
<reference evidence="1" key="1">
    <citation type="submission" date="2022-07" db="EMBL/GenBank/DDBJ databases">
        <title>Phylogenomic reconstructions and comparative analyses of Kickxellomycotina fungi.</title>
        <authorList>
            <person name="Reynolds N.K."/>
            <person name="Stajich J.E."/>
            <person name="Barry K."/>
            <person name="Grigoriev I.V."/>
            <person name="Crous P."/>
            <person name="Smith M.E."/>
        </authorList>
    </citation>
    <scope>NUCLEOTIDE SEQUENCE</scope>
    <source>
        <strain evidence="1">NRRL 5244</strain>
    </source>
</reference>
<proteinExistence type="predicted"/>
<evidence type="ECO:0000313" key="2">
    <source>
        <dbReference type="Proteomes" id="UP001150603"/>
    </source>
</evidence>
<organism evidence="1 2">
    <name type="scientific">Linderina macrospora</name>
    <dbReference type="NCBI Taxonomy" id="4868"/>
    <lineage>
        <taxon>Eukaryota</taxon>
        <taxon>Fungi</taxon>
        <taxon>Fungi incertae sedis</taxon>
        <taxon>Zoopagomycota</taxon>
        <taxon>Kickxellomycotina</taxon>
        <taxon>Kickxellomycetes</taxon>
        <taxon>Kickxellales</taxon>
        <taxon>Kickxellaceae</taxon>
        <taxon>Linderina</taxon>
    </lineage>
</organism>
<accession>A0ACC1IZ66</accession>
<evidence type="ECO:0000313" key="1">
    <source>
        <dbReference type="EMBL" id="KAJ1931614.1"/>
    </source>
</evidence>
<feature type="non-terminal residue" evidence="1">
    <location>
        <position position="142"/>
    </location>
</feature>
<protein>
    <submittedName>
        <fullName evidence="1">Uncharacterized protein</fullName>
    </submittedName>
</protein>
<dbReference type="Proteomes" id="UP001150603">
    <property type="component" value="Unassembled WGS sequence"/>
</dbReference>